<dbReference type="RefSeq" id="WP_158023932.1">
    <property type="nucleotide sequence ID" value="NZ_LK391969.1"/>
</dbReference>
<dbReference type="EMBL" id="LK391969">
    <property type="protein sequence ID" value="CEF27715.1"/>
    <property type="molecule type" value="Genomic_DNA"/>
</dbReference>
<keyword evidence="1" id="KW-0472">Membrane</keyword>
<keyword evidence="1" id="KW-1133">Transmembrane helix</keyword>
<reference evidence="2" key="1">
    <citation type="submission" date="2014-07" db="EMBL/GenBank/DDBJ databases">
        <authorList>
            <person name="Urmite Genomes Urmite Genomes"/>
        </authorList>
    </citation>
    <scope>NUCLEOTIDE SEQUENCE</scope>
    <source>
        <strain evidence="2">12M76_air</strain>
    </source>
</reference>
<protein>
    <submittedName>
        <fullName evidence="2">Uncharacterized protein</fullName>
    </submittedName>
</protein>
<gene>
    <name evidence="2" type="ORF">BN1049_02672</name>
</gene>
<keyword evidence="1" id="KW-0812">Transmembrane</keyword>
<dbReference type="EMBL" id="LM997413">
    <property type="protein sequence ID" value="CEA06290.1"/>
    <property type="molecule type" value="Genomic_DNA"/>
</dbReference>
<evidence type="ECO:0000313" key="2">
    <source>
        <dbReference type="EMBL" id="CEA06290.1"/>
    </source>
</evidence>
<sequence>MSPMLIAALVIGGLIILVGIGLLNQAVERARLERARAVAELQARWKHISAVADELPGQFMTIELKTLLLRIQAALLERLVRLDSKQPAHAEQLQTIRQQLDKGELRITNAPVVITDEATAQRAKQTLSDLLRVLEQSQQDGSLDGPAFHRWSQVLRQHLQQTTLTMFQAIATTALQMGKPRVAKLQYERAIAFLTKDQQSDKGQLAVFRQLLINAEQAVRQQEQGAPGATELDAGVLALEEDDQAWKKKALYDD</sequence>
<dbReference type="AlphaFoldDB" id="A0A078MJ45"/>
<accession>A0A078MJ45</accession>
<organism evidence="2">
    <name type="scientific">Pseudomonas saudimassiliensis</name>
    <dbReference type="NCBI Taxonomy" id="1461581"/>
    <lineage>
        <taxon>Bacteria</taxon>
        <taxon>Pseudomonadati</taxon>
        <taxon>Pseudomonadota</taxon>
        <taxon>Gammaproteobacteria</taxon>
        <taxon>Pseudomonadales</taxon>
        <taxon>Pseudomonadaceae</taxon>
        <taxon>Pseudomonas</taxon>
    </lineage>
</organism>
<feature type="transmembrane region" description="Helical" evidence="1">
    <location>
        <begin position="6"/>
        <end position="27"/>
    </location>
</feature>
<dbReference type="PATRIC" id="fig|1461581.3.peg.2633"/>
<dbReference type="OrthoDB" id="6199153at2"/>
<evidence type="ECO:0000256" key="1">
    <source>
        <dbReference type="SAM" id="Phobius"/>
    </source>
</evidence>
<name>A0A078MJ45_9PSED</name>
<proteinExistence type="predicted"/>